<dbReference type="RefSeq" id="WP_005011255.1">
    <property type="nucleotide sequence ID" value="NZ_HG422173.1"/>
</dbReference>
<accession>M1Z2D9</accession>
<dbReference type="AlphaFoldDB" id="M1Z2D9"/>
<dbReference type="SUPFAM" id="SSF102114">
    <property type="entry name" value="Radical SAM enzymes"/>
    <property type="match status" value="1"/>
</dbReference>
<dbReference type="OrthoDB" id="368646at2"/>
<reference evidence="1 2" key="1">
    <citation type="journal article" date="2013" name="Front. Microbiol.">
        <title>The genome of Nitrospina gracilis illuminates the metabolism and evolution of the major marine nitrite oxidizer.</title>
        <authorList>
            <person name="Luecker S."/>
            <person name="Nowka B."/>
            <person name="Rattei T."/>
            <person name="Spieck E."/>
            <person name="and Daims H."/>
        </authorList>
    </citation>
    <scope>NUCLEOTIDE SEQUENCE [LARGE SCALE GENOMIC DNA]</scope>
    <source>
        <strain evidence="1 2">3/211</strain>
    </source>
</reference>
<dbReference type="Gene3D" id="3.80.30.30">
    <property type="match status" value="1"/>
</dbReference>
<dbReference type="GO" id="GO:0051539">
    <property type="term" value="F:4 iron, 4 sulfur cluster binding"/>
    <property type="evidence" value="ECO:0007669"/>
    <property type="project" value="TreeGrafter"/>
</dbReference>
<dbReference type="Gene3D" id="3.40.50.12110">
    <property type="match status" value="1"/>
</dbReference>
<name>M1Z2D9_NITG3</name>
<dbReference type="PANTHER" id="PTHR37822:SF2">
    <property type="entry name" value="SPORE PHOTOPRODUCT LYASE"/>
    <property type="match status" value="1"/>
</dbReference>
<comment type="caution">
    <text evidence="1">The sequence shown here is derived from an EMBL/GenBank/DDBJ whole genome shotgun (WGS) entry which is preliminary data.</text>
</comment>
<evidence type="ECO:0000313" key="1">
    <source>
        <dbReference type="EMBL" id="CCQ91911.1"/>
    </source>
</evidence>
<sequence length="363" mass="41627">MPFEPDLIVLDAPAADHPFTQRVLEALPGVPVRRDHTPASAVETLREEAVDVFGAAKRQLVLTTFRGSFLKKCPGLSPGMVCCNYYVVNLIKNCVYDCSYCFLQDFLENNPLLTAFVNIDDLLVELEEEFREHPDRSFRVGTGEVTDSLALDDLLPYTDYLVPFFNRQNNAVLELKTKSDCVDNLLKQSDPTNVIVSWSLNPDEIVEQEEVGTPSLPKRLDAARRCAEHGFKVGIHLDPVILFDGWEKGYGRLIEQVFDTLPAHQLEWISLGSFRYRPNLKRMMQERHPHTRLLTQEHVAGSDGKFRYLRPLRNHAYDTLRTTIKRRAPEVDVYLCMETKEVWEGVTGHLPRADETLDRFFDF</sequence>
<dbReference type="Pfam" id="PF20903">
    <property type="entry name" value="SPL"/>
    <property type="match status" value="1"/>
</dbReference>
<dbReference type="InParanoid" id="M1Z2D9"/>
<protein>
    <submittedName>
        <fullName evidence="1">Putative Radical SAM domain protein</fullName>
    </submittedName>
</protein>
<dbReference type="InterPro" id="IPR049539">
    <property type="entry name" value="SPL"/>
</dbReference>
<dbReference type="Proteomes" id="UP000011704">
    <property type="component" value="Unassembled WGS sequence"/>
</dbReference>
<proteinExistence type="predicted"/>
<dbReference type="GO" id="GO:0003913">
    <property type="term" value="F:DNA photolyase activity"/>
    <property type="evidence" value="ECO:0007669"/>
    <property type="project" value="TreeGrafter"/>
</dbReference>
<gene>
    <name evidence="1" type="ORF">NITGR_90050</name>
</gene>
<dbReference type="STRING" id="1266370.NITGR_90050"/>
<evidence type="ECO:0000313" key="2">
    <source>
        <dbReference type="Proteomes" id="UP000011704"/>
    </source>
</evidence>
<dbReference type="EMBL" id="CAQJ01000099">
    <property type="protein sequence ID" value="CCQ91911.1"/>
    <property type="molecule type" value="Genomic_DNA"/>
</dbReference>
<organism evidence="1 2">
    <name type="scientific">Nitrospina gracilis (strain 3/211)</name>
    <dbReference type="NCBI Taxonomy" id="1266370"/>
    <lineage>
        <taxon>Bacteria</taxon>
        <taxon>Pseudomonadati</taxon>
        <taxon>Nitrospinota/Tectimicrobiota group</taxon>
        <taxon>Nitrospinota</taxon>
        <taxon>Nitrospinia</taxon>
        <taxon>Nitrospinales</taxon>
        <taxon>Nitrospinaceae</taxon>
        <taxon>Nitrospina</taxon>
    </lineage>
</organism>
<dbReference type="GO" id="GO:0042601">
    <property type="term" value="C:endospore-forming forespore"/>
    <property type="evidence" value="ECO:0007669"/>
    <property type="project" value="TreeGrafter"/>
</dbReference>
<dbReference type="GO" id="GO:1904047">
    <property type="term" value="F:S-adenosyl-L-methionine binding"/>
    <property type="evidence" value="ECO:0007669"/>
    <property type="project" value="TreeGrafter"/>
</dbReference>
<dbReference type="InterPro" id="IPR058240">
    <property type="entry name" value="rSAM_sf"/>
</dbReference>
<dbReference type="PANTHER" id="PTHR37822">
    <property type="entry name" value="SPORE PHOTOPRODUCT LYASE-RELATED"/>
    <property type="match status" value="1"/>
</dbReference>
<keyword evidence="2" id="KW-1185">Reference proteome</keyword>
<dbReference type="HOGENOM" id="CLU_030330_0_0_0"/>